<feature type="domain" description="GW" evidence="7">
    <location>
        <begin position="564"/>
        <end position="653"/>
    </location>
</feature>
<dbReference type="Pfam" id="PF13457">
    <property type="entry name" value="GW"/>
    <property type="match status" value="7"/>
</dbReference>
<organism evidence="8 9">
    <name type="scientific">Vagococcus vulneris</name>
    <dbReference type="NCBI Taxonomy" id="1977869"/>
    <lineage>
        <taxon>Bacteria</taxon>
        <taxon>Bacillati</taxon>
        <taxon>Bacillota</taxon>
        <taxon>Bacilli</taxon>
        <taxon>Lactobacillales</taxon>
        <taxon>Enterococcaceae</taxon>
        <taxon>Vagococcus</taxon>
    </lineage>
</organism>
<dbReference type="InterPro" id="IPR017853">
    <property type="entry name" value="GH"/>
</dbReference>
<evidence type="ECO:0000256" key="5">
    <source>
        <dbReference type="SAM" id="MobiDB-lite"/>
    </source>
</evidence>
<dbReference type="Gene3D" id="2.30.30.170">
    <property type="match status" value="7"/>
</dbReference>
<evidence type="ECO:0000256" key="1">
    <source>
        <dbReference type="ARBA" id="ARBA00010646"/>
    </source>
</evidence>
<reference evidence="8 9" key="1">
    <citation type="submission" date="2017-05" db="EMBL/GenBank/DDBJ databases">
        <title>Vagococcus spp. assemblies.</title>
        <authorList>
            <person name="Gulvik C.A."/>
        </authorList>
    </citation>
    <scope>NUCLEOTIDE SEQUENCE [LARGE SCALE GENOMIC DNA]</scope>
    <source>
        <strain evidence="8 9">SS1995</strain>
    </source>
</reference>
<keyword evidence="2 6" id="KW-0732">Signal</keyword>
<dbReference type="CDD" id="cd06522">
    <property type="entry name" value="GH25_AtlA-like"/>
    <property type="match status" value="1"/>
</dbReference>
<feature type="signal peptide" evidence="6">
    <location>
        <begin position="1"/>
        <end position="26"/>
    </location>
</feature>
<evidence type="ECO:0000256" key="2">
    <source>
        <dbReference type="ARBA" id="ARBA00022729"/>
    </source>
</evidence>
<dbReference type="InterPro" id="IPR038200">
    <property type="entry name" value="GW_dom_sf"/>
</dbReference>
<dbReference type="SUPFAM" id="SSF51445">
    <property type="entry name" value="(Trans)glycosidases"/>
    <property type="match status" value="1"/>
</dbReference>
<feature type="compositionally biased region" description="Polar residues" evidence="5">
    <location>
        <begin position="51"/>
        <end position="62"/>
    </location>
</feature>
<protein>
    <recommendedName>
        <fullName evidence="7">GW domain-containing protein</fullName>
    </recommendedName>
</protein>
<proteinExistence type="inferred from homology"/>
<dbReference type="AlphaFoldDB" id="A0A429ZZB1"/>
<accession>A0A429ZZB1</accession>
<dbReference type="Proteomes" id="UP000287857">
    <property type="component" value="Unassembled WGS sequence"/>
</dbReference>
<dbReference type="GO" id="GO:0003796">
    <property type="term" value="F:lysozyme activity"/>
    <property type="evidence" value="ECO:0007669"/>
    <property type="project" value="InterPro"/>
</dbReference>
<keyword evidence="9" id="KW-1185">Reference proteome</keyword>
<dbReference type="Pfam" id="PF01183">
    <property type="entry name" value="Glyco_hydro_25"/>
    <property type="match status" value="1"/>
</dbReference>
<feature type="region of interest" description="Disordered" evidence="5">
    <location>
        <begin position="51"/>
        <end position="86"/>
    </location>
</feature>
<comment type="similarity">
    <text evidence="1">Belongs to the glycosyl hydrolase 25 family.</text>
</comment>
<evidence type="ECO:0000256" key="3">
    <source>
        <dbReference type="ARBA" id="ARBA00022801"/>
    </source>
</evidence>
<dbReference type="PROSITE" id="PS51780">
    <property type="entry name" value="GW"/>
    <property type="match status" value="2"/>
</dbReference>
<name>A0A429ZZB1_9ENTE</name>
<dbReference type="RefSeq" id="WP_125983669.1">
    <property type="nucleotide sequence ID" value="NZ_NGJS01000005.1"/>
</dbReference>
<dbReference type="InterPro" id="IPR002053">
    <property type="entry name" value="Glyco_hydro_25"/>
</dbReference>
<dbReference type="Gene3D" id="3.20.20.80">
    <property type="entry name" value="Glycosidases"/>
    <property type="match status" value="1"/>
</dbReference>
<dbReference type="PROSITE" id="PS51904">
    <property type="entry name" value="GLYCOSYL_HYDROL_F25_2"/>
    <property type="match status" value="1"/>
</dbReference>
<dbReference type="SUPFAM" id="SSF82057">
    <property type="entry name" value="Prokaryotic SH3-related domain"/>
    <property type="match status" value="5"/>
</dbReference>
<feature type="chain" id="PRO_5019084722" description="GW domain-containing protein" evidence="6">
    <location>
        <begin position="27"/>
        <end position="896"/>
    </location>
</feature>
<dbReference type="OrthoDB" id="2173042at2"/>
<dbReference type="GO" id="GO:0009253">
    <property type="term" value="P:peptidoglycan catabolic process"/>
    <property type="evidence" value="ECO:0007669"/>
    <property type="project" value="InterPro"/>
</dbReference>
<evidence type="ECO:0000259" key="7">
    <source>
        <dbReference type="PROSITE" id="PS51780"/>
    </source>
</evidence>
<evidence type="ECO:0000256" key="6">
    <source>
        <dbReference type="SAM" id="SignalP"/>
    </source>
</evidence>
<dbReference type="GO" id="GO:0016052">
    <property type="term" value="P:carbohydrate catabolic process"/>
    <property type="evidence" value="ECO:0007669"/>
    <property type="project" value="TreeGrafter"/>
</dbReference>
<dbReference type="GO" id="GO:0016998">
    <property type="term" value="P:cell wall macromolecule catabolic process"/>
    <property type="evidence" value="ECO:0007669"/>
    <property type="project" value="InterPro"/>
</dbReference>
<sequence>MKSNGKKLYLYSAILGVLLVGQSAFAEGSEQGISEKNTMTTTSADIRIQDSSNATDLQDNLQTSNSETDTSESTEETKEPEYDFGLPSGRSNLVSGAMLFSDTRGLSRISINDKNHPAANFIDISSHNGNISVADYQKMSSYGVTGVVVKISEATNYTNPYAANQINNAKAAGMKVSAYHYSWFTTAAQAREEARYFASFVEKLGLSKDTVMVNDIEEQQIKDSKYHTQNSQAFTQELNQRGYRNVTHYVGLHWINEGRINTSALQNKNIWVAAYPYNPSGQMYTQYGAWQWTSSMTFPGISGTFDMSSDYTGTYSNPSNGNGQEMDYKDNVISQRNMSQIRYVNTNGGAIYSRPYQKGDGAVDYTSGLLNTDVTVTKEVVNGHGTWQQFTYTKNGQNRTGWIQAREFKDILKKEKYNNRKVLDKNFAVLYDQPYYPGVKSLLDIRNQRGMQVSISEKARTGYGEWYKVSYTLNGMNQSGWMKSTDFTDTLPAKPINKNITVNRNNGLIYNEAYRGDLTRIVGNTSGMLGKEIKVTEEQQTSYGLWYKTSFTQNGRQVSGWIKSTDTDDYRGYQKVNEEFYVNKDYGLIYESPYTSNKVQAIGNLNGKLNQFFQATVKVTTDYGEWYKISFKNAANQDVIGWIKSVDLNKNLTIRKNNFKASFNKNYGIVYDSPYVNDSKTKEVGRLNGRQGNTITVTEEAKTPAGLWYHTRIAINGVEKKVWASANDVSHFYNYQSLETKRAINKNYGAVYDRPYDGDQTQLINNLNGKKDHIIDIDASAETSYGTWYRAIINNNSKRTIGWVKSIDLIDEKTNQRTLNQKAQVTQEYGILYNDAYVGPRQTKQIGRTKPFYKEEITLLEQVTTAYGTWYRFEGRLGNSDKMQNLWIKSVDLRLS</sequence>
<dbReference type="SMART" id="SM00641">
    <property type="entry name" value="Glyco_25"/>
    <property type="match status" value="1"/>
</dbReference>
<feature type="domain" description="GW" evidence="7">
    <location>
        <begin position="334"/>
        <end position="413"/>
    </location>
</feature>
<dbReference type="PANTHER" id="PTHR34135:SF2">
    <property type="entry name" value="LYSOZYME"/>
    <property type="match status" value="1"/>
</dbReference>
<comment type="caution">
    <text evidence="8">The sequence shown here is derived from an EMBL/GenBank/DDBJ whole genome shotgun (WGS) entry which is preliminary data.</text>
</comment>
<dbReference type="InterPro" id="IPR025987">
    <property type="entry name" value="GW_dom"/>
</dbReference>
<dbReference type="PANTHER" id="PTHR34135">
    <property type="entry name" value="LYSOZYME"/>
    <property type="match status" value="1"/>
</dbReference>
<evidence type="ECO:0000313" key="9">
    <source>
        <dbReference type="Proteomes" id="UP000287857"/>
    </source>
</evidence>
<evidence type="ECO:0000313" key="8">
    <source>
        <dbReference type="EMBL" id="RST99352.1"/>
    </source>
</evidence>
<evidence type="ECO:0000256" key="4">
    <source>
        <dbReference type="ARBA" id="ARBA00023295"/>
    </source>
</evidence>
<dbReference type="EMBL" id="NGJS01000005">
    <property type="protein sequence ID" value="RST99352.1"/>
    <property type="molecule type" value="Genomic_DNA"/>
</dbReference>
<gene>
    <name evidence="8" type="ORF">CBF37_05115</name>
</gene>
<keyword evidence="4" id="KW-0326">Glycosidase</keyword>
<dbReference type="InterPro" id="IPR018077">
    <property type="entry name" value="Glyco_hydro_fam25_subgr"/>
</dbReference>
<keyword evidence="3" id="KW-0378">Hydrolase</keyword>